<feature type="domain" description="Fe/B12 periplasmic-binding" evidence="7">
    <location>
        <begin position="46"/>
        <end position="313"/>
    </location>
</feature>
<proteinExistence type="inferred from homology"/>
<evidence type="ECO:0000256" key="2">
    <source>
        <dbReference type="ARBA" id="ARBA00008814"/>
    </source>
</evidence>
<protein>
    <submittedName>
        <fullName evidence="8">ABC transporter substrate-binding protein</fullName>
    </submittedName>
</protein>
<evidence type="ECO:0000313" key="8">
    <source>
        <dbReference type="EMBL" id="NSX56934.1"/>
    </source>
</evidence>
<comment type="subcellular location">
    <subcellularLocation>
        <location evidence="1">Cell envelope</location>
    </subcellularLocation>
</comment>
<evidence type="ECO:0000256" key="5">
    <source>
        <dbReference type="ARBA" id="ARBA00022729"/>
    </source>
</evidence>
<reference evidence="8 9" key="1">
    <citation type="submission" date="2020-06" db="EMBL/GenBank/DDBJ databases">
        <title>Sulfitobacter algicola sp. nov., isolated from green algae.</title>
        <authorList>
            <person name="Wang C."/>
        </authorList>
    </citation>
    <scope>NUCLEOTIDE SEQUENCE [LARGE SCALE GENOMIC DNA]</scope>
    <source>
        <strain evidence="8 9">1151</strain>
    </source>
</reference>
<dbReference type="EMBL" id="JABUFE010000025">
    <property type="protein sequence ID" value="NSX56934.1"/>
    <property type="molecule type" value="Genomic_DNA"/>
</dbReference>
<comment type="similarity">
    <text evidence="2">Belongs to the bacterial solute-binding protein 8 family.</text>
</comment>
<feature type="signal peptide" evidence="6">
    <location>
        <begin position="1"/>
        <end position="20"/>
    </location>
</feature>
<keyword evidence="4" id="KW-0406">Ion transport</keyword>
<evidence type="ECO:0000256" key="4">
    <source>
        <dbReference type="ARBA" id="ARBA00022496"/>
    </source>
</evidence>
<keyword evidence="4" id="KW-0408">Iron</keyword>
<gene>
    <name evidence="8" type="ORF">HRQ87_19315</name>
</gene>
<keyword evidence="4" id="KW-0410">Iron transport</keyword>
<sequence>MTLKKTLSVVFAALATPLFAFECDEGLRPFIHAAGETCIPVDPKRIVTLQDQNGLLPLIELGVTPVASSGHVNSAGAQIFRRMEGYDTSSVTWIGSYSSPPDVEAIASMQPDLIIASPWPPEAPDLLKSVAPVVVIDMFNQPLEDALFQFADLVNRTDRATELQAQMQDRAAQVRAELGDLMDTTTLSVVTREHAGDGFYGIEPTQAFGAIRRALDPTMTPAEADWSTDRVNKSLEVIGDHAADVMMFLTFDADEGGASAEFDAFMSEPVVQALPVAQAGQIYVLDGSQMVGSAWGKIVNGMEQISAVLLDDSINRNLVIE</sequence>
<accession>A0ABX2J154</accession>
<keyword evidence="3" id="KW-0813">Transport</keyword>
<dbReference type="SUPFAM" id="SSF53807">
    <property type="entry name" value="Helical backbone' metal receptor"/>
    <property type="match status" value="1"/>
</dbReference>
<dbReference type="Pfam" id="PF01497">
    <property type="entry name" value="Peripla_BP_2"/>
    <property type="match status" value="1"/>
</dbReference>
<evidence type="ECO:0000256" key="3">
    <source>
        <dbReference type="ARBA" id="ARBA00022448"/>
    </source>
</evidence>
<dbReference type="PANTHER" id="PTHR30532">
    <property type="entry name" value="IRON III DICITRATE-BINDING PERIPLASMIC PROTEIN"/>
    <property type="match status" value="1"/>
</dbReference>
<dbReference type="PROSITE" id="PS50983">
    <property type="entry name" value="FE_B12_PBP"/>
    <property type="match status" value="1"/>
</dbReference>
<evidence type="ECO:0000256" key="6">
    <source>
        <dbReference type="SAM" id="SignalP"/>
    </source>
</evidence>
<evidence type="ECO:0000256" key="1">
    <source>
        <dbReference type="ARBA" id="ARBA00004196"/>
    </source>
</evidence>
<dbReference type="RefSeq" id="WP_174140086.1">
    <property type="nucleotide sequence ID" value="NZ_JABUFE010000025.1"/>
</dbReference>
<keyword evidence="9" id="KW-1185">Reference proteome</keyword>
<dbReference type="Gene3D" id="3.40.50.1980">
    <property type="entry name" value="Nitrogenase molybdenum iron protein domain"/>
    <property type="match status" value="2"/>
</dbReference>
<evidence type="ECO:0000259" key="7">
    <source>
        <dbReference type="PROSITE" id="PS50983"/>
    </source>
</evidence>
<comment type="caution">
    <text evidence="8">The sequence shown here is derived from an EMBL/GenBank/DDBJ whole genome shotgun (WGS) entry which is preliminary data.</text>
</comment>
<dbReference type="PANTHER" id="PTHR30532:SF1">
    <property type="entry name" value="IRON(3+)-HYDROXAMATE-BINDING PROTEIN FHUD"/>
    <property type="match status" value="1"/>
</dbReference>
<name>A0ABX2J154_9RHOB</name>
<dbReference type="Proteomes" id="UP000777935">
    <property type="component" value="Unassembled WGS sequence"/>
</dbReference>
<organism evidence="8 9">
    <name type="scientific">Parasulfitobacter algicola</name>
    <dbReference type="NCBI Taxonomy" id="2614809"/>
    <lineage>
        <taxon>Bacteria</taxon>
        <taxon>Pseudomonadati</taxon>
        <taxon>Pseudomonadota</taxon>
        <taxon>Alphaproteobacteria</taxon>
        <taxon>Rhodobacterales</taxon>
        <taxon>Roseobacteraceae</taxon>
        <taxon>Parasulfitobacter</taxon>
    </lineage>
</organism>
<dbReference type="InterPro" id="IPR002491">
    <property type="entry name" value="ABC_transptr_periplasmic_BD"/>
</dbReference>
<dbReference type="InterPro" id="IPR051313">
    <property type="entry name" value="Bact_iron-sidero_bind"/>
</dbReference>
<keyword evidence="5 6" id="KW-0732">Signal</keyword>
<feature type="chain" id="PRO_5046404069" evidence="6">
    <location>
        <begin position="21"/>
        <end position="321"/>
    </location>
</feature>
<evidence type="ECO:0000313" key="9">
    <source>
        <dbReference type="Proteomes" id="UP000777935"/>
    </source>
</evidence>